<dbReference type="AlphaFoldDB" id="A0A6G1K9T9"/>
<gene>
    <name evidence="1" type="ORF">K504DRAFT_501941</name>
</gene>
<sequence>MPCCPTSTSTSTSKSFVKLPTVLTGSIVLHLAWVLAASSTSSSLGLASPRIYPASIIHVSQVAGRKTQVAKSQVAGVKVWAAWLHGCMAA</sequence>
<accession>A0A6G1K9T9</accession>
<name>A0A6G1K9T9_9PLEO</name>
<dbReference type="EMBL" id="MU005770">
    <property type="protein sequence ID" value="KAF2709201.1"/>
    <property type="molecule type" value="Genomic_DNA"/>
</dbReference>
<evidence type="ECO:0000313" key="1">
    <source>
        <dbReference type="EMBL" id="KAF2709201.1"/>
    </source>
</evidence>
<keyword evidence="2" id="KW-1185">Reference proteome</keyword>
<reference evidence="1" key="1">
    <citation type="journal article" date="2020" name="Stud. Mycol.">
        <title>101 Dothideomycetes genomes: a test case for predicting lifestyles and emergence of pathogens.</title>
        <authorList>
            <person name="Haridas S."/>
            <person name="Albert R."/>
            <person name="Binder M."/>
            <person name="Bloem J."/>
            <person name="Labutti K."/>
            <person name="Salamov A."/>
            <person name="Andreopoulos B."/>
            <person name="Baker S."/>
            <person name="Barry K."/>
            <person name="Bills G."/>
            <person name="Bluhm B."/>
            <person name="Cannon C."/>
            <person name="Castanera R."/>
            <person name="Culley D."/>
            <person name="Daum C."/>
            <person name="Ezra D."/>
            <person name="Gonzalez J."/>
            <person name="Henrissat B."/>
            <person name="Kuo A."/>
            <person name="Liang C."/>
            <person name="Lipzen A."/>
            <person name="Lutzoni F."/>
            <person name="Magnuson J."/>
            <person name="Mondo S."/>
            <person name="Nolan M."/>
            <person name="Ohm R."/>
            <person name="Pangilinan J."/>
            <person name="Park H.-J."/>
            <person name="Ramirez L."/>
            <person name="Alfaro M."/>
            <person name="Sun H."/>
            <person name="Tritt A."/>
            <person name="Yoshinaga Y."/>
            <person name="Zwiers L.-H."/>
            <person name="Turgeon B."/>
            <person name="Goodwin S."/>
            <person name="Spatafora J."/>
            <person name="Crous P."/>
            <person name="Grigoriev I."/>
        </authorList>
    </citation>
    <scope>NUCLEOTIDE SEQUENCE</scope>
    <source>
        <strain evidence="1">CBS 279.74</strain>
    </source>
</reference>
<evidence type="ECO:0000313" key="2">
    <source>
        <dbReference type="Proteomes" id="UP000799428"/>
    </source>
</evidence>
<protein>
    <submittedName>
        <fullName evidence="1">Uncharacterized protein</fullName>
    </submittedName>
</protein>
<organism evidence="1 2">
    <name type="scientific">Pleomassaria siparia CBS 279.74</name>
    <dbReference type="NCBI Taxonomy" id="1314801"/>
    <lineage>
        <taxon>Eukaryota</taxon>
        <taxon>Fungi</taxon>
        <taxon>Dikarya</taxon>
        <taxon>Ascomycota</taxon>
        <taxon>Pezizomycotina</taxon>
        <taxon>Dothideomycetes</taxon>
        <taxon>Pleosporomycetidae</taxon>
        <taxon>Pleosporales</taxon>
        <taxon>Pleomassariaceae</taxon>
        <taxon>Pleomassaria</taxon>
    </lineage>
</organism>
<proteinExistence type="predicted"/>
<dbReference type="Proteomes" id="UP000799428">
    <property type="component" value="Unassembled WGS sequence"/>
</dbReference>